<feature type="compositionally biased region" description="Polar residues" evidence="1">
    <location>
        <begin position="69"/>
        <end position="83"/>
    </location>
</feature>
<feature type="region of interest" description="Disordered" evidence="1">
    <location>
        <begin position="211"/>
        <end position="231"/>
    </location>
</feature>
<evidence type="ECO:0000256" key="1">
    <source>
        <dbReference type="SAM" id="MobiDB-lite"/>
    </source>
</evidence>
<dbReference type="InterPro" id="IPR029071">
    <property type="entry name" value="Ubiquitin-like_domsf"/>
</dbReference>
<proteinExistence type="predicted"/>
<gene>
    <name evidence="3" type="ORF">H2200_003408</name>
</gene>
<reference evidence="3" key="1">
    <citation type="submission" date="2022-10" db="EMBL/GenBank/DDBJ databases">
        <title>Culturing micro-colonial fungi from biological soil crusts in the Mojave desert and describing Neophaeococcomyces mojavensis, and introducing the new genera and species Taxawa tesnikishii.</title>
        <authorList>
            <person name="Kurbessoian T."/>
            <person name="Stajich J.E."/>
        </authorList>
    </citation>
    <scope>NUCLEOTIDE SEQUENCE</scope>
    <source>
        <strain evidence="3">TK_41</strain>
    </source>
</reference>
<dbReference type="InterPro" id="IPR040015">
    <property type="entry name" value="UBL3-like"/>
</dbReference>
<dbReference type="AlphaFoldDB" id="A0AA38XHI0"/>
<feature type="region of interest" description="Disordered" evidence="1">
    <location>
        <begin position="1"/>
        <end position="100"/>
    </location>
</feature>
<feature type="domain" description="UBL3-like ubiquitin" evidence="2">
    <location>
        <begin position="143"/>
        <end position="213"/>
    </location>
</feature>
<evidence type="ECO:0000259" key="2">
    <source>
        <dbReference type="Pfam" id="PF13881"/>
    </source>
</evidence>
<dbReference type="SUPFAM" id="SSF54236">
    <property type="entry name" value="Ubiquitin-like"/>
    <property type="match status" value="1"/>
</dbReference>
<feature type="compositionally biased region" description="Polar residues" evidence="1">
    <location>
        <begin position="40"/>
        <end position="50"/>
    </location>
</feature>
<dbReference type="Gene3D" id="3.10.20.90">
    <property type="entry name" value="Phosphatidylinositol 3-kinase Catalytic Subunit, Chain A, domain 1"/>
    <property type="match status" value="1"/>
</dbReference>
<dbReference type="EMBL" id="JAPDRK010000004">
    <property type="protein sequence ID" value="KAJ9613466.1"/>
    <property type="molecule type" value="Genomic_DNA"/>
</dbReference>
<protein>
    <recommendedName>
        <fullName evidence="2">UBL3-like ubiquitin domain-containing protein</fullName>
    </recommendedName>
</protein>
<feature type="compositionally biased region" description="Low complexity" evidence="1">
    <location>
        <begin position="1"/>
        <end position="19"/>
    </location>
</feature>
<organism evidence="3 4">
    <name type="scientific">Cladophialophora chaetospira</name>
    <dbReference type="NCBI Taxonomy" id="386627"/>
    <lineage>
        <taxon>Eukaryota</taxon>
        <taxon>Fungi</taxon>
        <taxon>Dikarya</taxon>
        <taxon>Ascomycota</taxon>
        <taxon>Pezizomycotina</taxon>
        <taxon>Eurotiomycetes</taxon>
        <taxon>Chaetothyriomycetidae</taxon>
        <taxon>Chaetothyriales</taxon>
        <taxon>Herpotrichiellaceae</taxon>
        <taxon>Cladophialophora</taxon>
    </lineage>
</organism>
<sequence>MSDLPSHSSSSDNHDASTSPLETAPTVESQHPSPHGPVRTDTNTAMLQSLNPPPPPPPAAVSEPEQKVTRQFSTAIGPSSDDPSPTVPAKDGETQSATTGVAGPALTITLLLTSGARHPFKLDSKYFSKRSVDVAGNDPFNLGIYKLKELILREWRDEWEAKPSSPTSIRLINMGKLLDDKASLKDYKFAVDSPNVLHMTIKPQDFIEEEDAKGGKSTYSAHREGENRSPGCRCVIM</sequence>
<dbReference type="PANTHER" id="PTHR13169:SF0">
    <property type="entry name" value="UBIQUITIN-LIKE PROTEIN 3"/>
    <property type="match status" value="1"/>
</dbReference>
<dbReference type="PANTHER" id="PTHR13169">
    <property type="entry name" value="UBIQUITIN-LIKE PROTEIN 3 HCG-1 PROTEIN"/>
    <property type="match status" value="1"/>
</dbReference>
<dbReference type="Pfam" id="PF13881">
    <property type="entry name" value="Rad60-SLD_2"/>
    <property type="match status" value="1"/>
</dbReference>
<comment type="caution">
    <text evidence="3">The sequence shown here is derived from an EMBL/GenBank/DDBJ whole genome shotgun (WGS) entry which is preliminary data.</text>
</comment>
<accession>A0AA38XHI0</accession>
<dbReference type="InterPro" id="IPR039540">
    <property type="entry name" value="UBL3-like_ubiquitin_dom"/>
</dbReference>
<keyword evidence="4" id="KW-1185">Reference proteome</keyword>
<dbReference type="Proteomes" id="UP001172673">
    <property type="component" value="Unassembled WGS sequence"/>
</dbReference>
<evidence type="ECO:0000313" key="4">
    <source>
        <dbReference type="Proteomes" id="UP001172673"/>
    </source>
</evidence>
<name>A0AA38XHI0_9EURO</name>
<evidence type="ECO:0000313" key="3">
    <source>
        <dbReference type="EMBL" id="KAJ9613466.1"/>
    </source>
</evidence>